<reference evidence="10" key="1">
    <citation type="submission" date="2021-02" db="EMBL/GenBank/DDBJ databases">
        <title>Infant gut strain persistence is associated with maternal origin, phylogeny, and functional potential including surface adhesion and iron acquisition.</title>
        <authorList>
            <person name="Lou Y.C."/>
        </authorList>
    </citation>
    <scope>NUCLEOTIDE SEQUENCE</scope>
    <source>
        <strain evidence="10">L2_039_000G1_dasL2_039_000G1_concoct_11</strain>
    </source>
</reference>
<sequence>MAAKPDTLRNTNRWSTRQLVTMALMCAISALFSFVQIPLIPGVPFLTYDPSLVPAMVCGFAFGPSAGFVVGAMAAVIHGLILGEWVGSIMNVLATLFFVVPAALVYRRMHTFKGSIAGLALASVLAIAGAILANLTIGVWFWYGSIDAILPLVLPALVPFNLVKTVLNSVLTLVAYRAVEGSFTPAAGKAKARAAGAR</sequence>
<keyword evidence="7 8" id="KW-0472">Membrane</keyword>
<dbReference type="InterPro" id="IPR024529">
    <property type="entry name" value="ECF_trnsprt_substrate-spec"/>
</dbReference>
<accession>A0A943YVC5</accession>
<evidence type="ECO:0000313" key="11">
    <source>
        <dbReference type="Proteomes" id="UP000727506"/>
    </source>
</evidence>
<evidence type="ECO:0000256" key="4">
    <source>
        <dbReference type="ARBA" id="ARBA00022475"/>
    </source>
</evidence>
<evidence type="ECO:0000256" key="6">
    <source>
        <dbReference type="ARBA" id="ARBA00022989"/>
    </source>
</evidence>
<dbReference type="EMBL" id="JAGZSV010000047">
    <property type="protein sequence ID" value="MBS6940605.1"/>
    <property type="molecule type" value="Genomic_DNA"/>
</dbReference>
<dbReference type="GO" id="GO:0005886">
    <property type="term" value="C:plasma membrane"/>
    <property type="evidence" value="ECO:0007669"/>
    <property type="project" value="UniProtKB-SubCell"/>
</dbReference>
<dbReference type="PANTHER" id="PTHR38438:SF1">
    <property type="entry name" value="RIBOFLAVIN TRANSPORTER RIBU"/>
    <property type="match status" value="1"/>
</dbReference>
<evidence type="ECO:0000256" key="8">
    <source>
        <dbReference type="PIRNR" id="PIRNR037778"/>
    </source>
</evidence>
<dbReference type="Proteomes" id="UP000727506">
    <property type="component" value="Unassembled WGS sequence"/>
</dbReference>
<comment type="caution">
    <text evidence="10">The sequence shown here is derived from an EMBL/GenBank/DDBJ whole genome shotgun (WGS) entry which is preliminary data.</text>
</comment>
<gene>
    <name evidence="10" type="ORF">KH142_03820</name>
</gene>
<feature type="transmembrane region" description="Helical" evidence="9">
    <location>
        <begin position="20"/>
        <end position="40"/>
    </location>
</feature>
<evidence type="ECO:0000256" key="1">
    <source>
        <dbReference type="ARBA" id="ARBA00004651"/>
    </source>
</evidence>
<feature type="transmembrane region" description="Helical" evidence="9">
    <location>
        <begin position="85"/>
        <end position="106"/>
    </location>
</feature>
<dbReference type="Pfam" id="PF12822">
    <property type="entry name" value="ECF_trnsprt"/>
    <property type="match status" value="1"/>
</dbReference>
<comment type="similarity">
    <text evidence="2 8">Belongs to the prokaryotic riboflavin transporter (P-RFT) (TC 2.A.87) family.</text>
</comment>
<evidence type="ECO:0000256" key="9">
    <source>
        <dbReference type="SAM" id="Phobius"/>
    </source>
</evidence>
<comment type="subcellular location">
    <subcellularLocation>
        <location evidence="1">Cell membrane</location>
        <topology evidence="1">Multi-pass membrane protein</topology>
    </subcellularLocation>
</comment>
<evidence type="ECO:0000256" key="5">
    <source>
        <dbReference type="ARBA" id="ARBA00022692"/>
    </source>
</evidence>
<keyword evidence="3 8" id="KW-0813">Transport</keyword>
<evidence type="ECO:0000256" key="3">
    <source>
        <dbReference type="ARBA" id="ARBA00022448"/>
    </source>
</evidence>
<feature type="transmembrane region" description="Helical" evidence="9">
    <location>
        <begin position="118"/>
        <end position="143"/>
    </location>
</feature>
<feature type="transmembrane region" description="Helical" evidence="9">
    <location>
        <begin position="52"/>
        <end position="79"/>
    </location>
</feature>
<dbReference type="InterPro" id="IPR025720">
    <property type="entry name" value="RibU"/>
</dbReference>
<dbReference type="GO" id="GO:0032217">
    <property type="term" value="F:riboflavin transmembrane transporter activity"/>
    <property type="evidence" value="ECO:0007669"/>
    <property type="project" value="UniProtKB-UniRule"/>
</dbReference>
<protein>
    <recommendedName>
        <fullName evidence="8">Riboflavin transporter</fullName>
    </recommendedName>
</protein>
<dbReference type="PIRSF" id="PIRSF037778">
    <property type="entry name" value="UCP037778_transp_RibU"/>
    <property type="match status" value="1"/>
</dbReference>
<dbReference type="AlphaFoldDB" id="A0A943YVC5"/>
<evidence type="ECO:0000313" key="10">
    <source>
        <dbReference type="EMBL" id="MBS6940605.1"/>
    </source>
</evidence>
<evidence type="ECO:0000256" key="2">
    <source>
        <dbReference type="ARBA" id="ARBA00005540"/>
    </source>
</evidence>
<keyword evidence="6 9" id="KW-1133">Transmembrane helix</keyword>
<keyword evidence="5 9" id="KW-0812">Transmembrane</keyword>
<evidence type="ECO:0000256" key="7">
    <source>
        <dbReference type="ARBA" id="ARBA00023136"/>
    </source>
</evidence>
<dbReference type="PANTHER" id="PTHR38438">
    <property type="entry name" value="RIBOFLAVIN TRANSPORTER RIBU"/>
    <property type="match status" value="1"/>
</dbReference>
<keyword evidence="4 8" id="KW-1003">Cell membrane</keyword>
<comment type="function">
    <text evidence="8">Probably a riboflavin-binding protein that interacts with the energy-coupling factor (ECF) ABC-transporter complex.</text>
</comment>
<dbReference type="Gene3D" id="1.10.1760.20">
    <property type="match status" value="1"/>
</dbReference>
<proteinExistence type="inferred from homology"/>
<organism evidence="10 11">
    <name type="scientific">Slackia piriformis</name>
    <dbReference type="NCBI Taxonomy" id="626934"/>
    <lineage>
        <taxon>Bacteria</taxon>
        <taxon>Bacillati</taxon>
        <taxon>Actinomycetota</taxon>
        <taxon>Coriobacteriia</taxon>
        <taxon>Eggerthellales</taxon>
        <taxon>Eggerthellaceae</taxon>
        <taxon>Slackia</taxon>
    </lineage>
</organism>
<name>A0A943YVC5_9ACTN</name>